<dbReference type="AlphaFoldDB" id="A0A402C5N2"/>
<reference evidence="1 2" key="1">
    <citation type="submission" date="2018-11" db="EMBL/GenBank/DDBJ databases">
        <title>Microbial catabolism of amino acid.</title>
        <authorList>
            <person name="Hibi M."/>
            <person name="Ogawa J."/>
        </authorList>
    </citation>
    <scope>NUCLEOTIDE SEQUENCE [LARGE SCALE GENOMIC DNA]</scope>
    <source>
        <strain evidence="1 2">C31-06</strain>
    </source>
</reference>
<keyword evidence="2" id="KW-1185">Reference proteome</keyword>
<protein>
    <submittedName>
        <fullName evidence="1">Uncharacterized protein</fullName>
    </submittedName>
</protein>
<evidence type="ECO:0000313" key="2">
    <source>
        <dbReference type="Proteomes" id="UP000287519"/>
    </source>
</evidence>
<comment type="caution">
    <text evidence="1">The sequence shown here is derived from an EMBL/GenBank/DDBJ whole genome shotgun (WGS) entry which is preliminary data.</text>
</comment>
<organism evidence="1 2">
    <name type="scientific">Rhodococcus wratislaviensis</name>
    <name type="common">Tsukamurella wratislaviensis</name>
    <dbReference type="NCBI Taxonomy" id="44752"/>
    <lineage>
        <taxon>Bacteria</taxon>
        <taxon>Bacillati</taxon>
        <taxon>Actinomycetota</taxon>
        <taxon>Actinomycetes</taxon>
        <taxon>Mycobacteriales</taxon>
        <taxon>Nocardiaceae</taxon>
        <taxon>Rhodococcus</taxon>
    </lineage>
</organism>
<gene>
    <name evidence="1" type="ORF">Rhow_002392</name>
</gene>
<proteinExistence type="predicted"/>
<dbReference type="EMBL" id="BHYM01000022">
    <property type="protein sequence ID" value="GCE38868.1"/>
    <property type="molecule type" value="Genomic_DNA"/>
</dbReference>
<name>A0A402C5N2_RHOWR</name>
<dbReference type="Proteomes" id="UP000287519">
    <property type="component" value="Unassembled WGS sequence"/>
</dbReference>
<sequence>MEDSGAATVMLTATGCSKVAVMCGRVKRYGAASILGGEQH</sequence>
<accession>A0A402C5N2</accession>
<evidence type="ECO:0000313" key="1">
    <source>
        <dbReference type="EMBL" id="GCE38868.1"/>
    </source>
</evidence>